<feature type="signal peptide" evidence="3">
    <location>
        <begin position="1"/>
        <end position="18"/>
    </location>
</feature>
<keyword evidence="2" id="KW-1133">Transmembrane helix</keyword>
<feature type="compositionally biased region" description="Polar residues" evidence="1">
    <location>
        <begin position="206"/>
        <end position="237"/>
    </location>
</feature>
<dbReference type="Proteomes" id="UP000620124">
    <property type="component" value="Unassembled WGS sequence"/>
</dbReference>
<feature type="transmembrane region" description="Helical" evidence="2">
    <location>
        <begin position="61"/>
        <end position="85"/>
    </location>
</feature>
<protein>
    <recommendedName>
        <fullName evidence="6">Mid2 domain-containing protein</fullName>
    </recommendedName>
</protein>
<gene>
    <name evidence="4" type="ORF">MVEN_00648200</name>
</gene>
<comment type="caution">
    <text evidence="4">The sequence shown here is derived from an EMBL/GenBank/DDBJ whole genome shotgun (WGS) entry which is preliminary data.</text>
</comment>
<organism evidence="4 5">
    <name type="scientific">Mycena venus</name>
    <dbReference type="NCBI Taxonomy" id="2733690"/>
    <lineage>
        <taxon>Eukaryota</taxon>
        <taxon>Fungi</taxon>
        <taxon>Dikarya</taxon>
        <taxon>Basidiomycota</taxon>
        <taxon>Agaricomycotina</taxon>
        <taxon>Agaricomycetes</taxon>
        <taxon>Agaricomycetidae</taxon>
        <taxon>Agaricales</taxon>
        <taxon>Marasmiineae</taxon>
        <taxon>Mycenaceae</taxon>
        <taxon>Mycena</taxon>
    </lineage>
</organism>
<evidence type="ECO:0000313" key="4">
    <source>
        <dbReference type="EMBL" id="KAF7362966.1"/>
    </source>
</evidence>
<proteinExistence type="predicted"/>
<dbReference type="EMBL" id="JACAZI010000004">
    <property type="protein sequence ID" value="KAF7362966.1"/>
    <property type="molecule type" value="Genomic_DNA"/>
</dbReference>
<feature type="region of interest" description="Disordered" evidence="1">
    <location>
        <begin position="338"/>
        <end position="369"/>
    </location>
</feature>
<sequence>MTLLPLSLISFFGLSVSAAGLRDVISSQAPTDDSISQETSSEPVSTILWRRTARLDRSTTIAVSVGTIGGVAIIAAIFLGLLLVLRIRRDRRKLASDQKVVYFPDFLDNPASYSKERPYASENVPPRSSSQFRALSLDNAKSAWFIEEGERAFTWNPHGRQPTSRETSLQELIPPSPAATHTPSRTALRQEIIPDRNPSPAGIPVENSTIQTPTAIQPRTPRSASEVTFAFQASQGLPPSPRPIRSPKPEPEPESPPSFIVSHQLPQPESVILRPRRSSLRGSRPNWIITVPSPGHHVTSASDDIMRPVSRFNISPVGRSFPSRRTPSSARMATRYVRRPGGFDSPSKLANLQLNDATPDVPSDIHLDD</sequence>
<evidence type="ECO:0000256" key="3">
    <source>
        <dbReference type="SAM" id="SignalP"/>
    </source>
</evidence>
<accession>A0A8H7D8T2</accession>
<keyword evidence="2" id="KW-0812">Transmembrane</keyword>
<reference evidence="4" key="1">
    <citation type="submission" date="2020-05" db="EMBL/GenBank/DDBJ databases">
        <title>Mycena genomes resolve the evolution of fungal bioluminescence.</title>
        <authorList>
            <person name="Tsai I.J."/>
        </authorList>
    </citation>
    <scope>NUCLEOTIDE SEQUENCE</scope>
    <source>
        <strain evidence="4">CCC161011</strain>
    </source>
</reference>
<feature type="region of interest" description="Disordered" evidence="1">
    <location>
        <begin position="155"/>
        <end position="277"/>
    </location>
</feature>
<keyword evidence="2" id="KW-0472">Membrane</keyword>
<feature type="chain" id="PRO_5034857061" description="Mid2 domain-containing protein" evidence="3">
    <location>
        <begin position="19"/>
        <end position="369"/>
    </location>
</feature>
<name>A0A8H7D8T2_9AGAR</name>
<keyword evidence="3" id="KW-0732">Signal</keyword>
<dbReference type="OrthoDB" id="3046890at2759"/>
<evidence type="ECO:0008006" key="6">
    <source>
        <dbReference type="Google" id="ProtNLM"/>
    </source>
</evidence>
<dbReference type="AlphaFoldDB" id="A0A8H7D8T2"/>
<evidence type="ECO:0000313" key="5">
    <source>
        <dbReference type="Proteomes" id="UP000620124"/>
    </source>
</evidence>
<keyword evidence="5" id="KW-1185">Reference proteome</keyword>
<evidence type="ECO:0000256" key="1">
    <source>
        <dbReference type="SAM" id="MobiDB-lite"/>
    </source>
</evidence>
<feature type="compositionally biased region" description="Polar residues" evidence="1">
    <location>
        <begin position="161"/>
        <end position="170"/>
    </location>
</feature>
<evidence type="ECO:0000256" key="2">
    <source>
        <dbReference type="SAM" id="Phobius"/>
    </source>
</evidence>